<evidence type="ECO:0000256" key="1">
    <source>
        <dbReference type="ARBA" id="ARBA00004651"/>
    </source>
</evidence>
<keyword evidence="3 9" id="KW-1003">Cell membrane</keyword>
<dbReference type="Pfam" id="PF07549">
    <property type="entry name" value="Sec_GG"/>
    <property type="match status" value="1"/>
</dbReference>
<evidence type="ECO:0000313" key="11">
    <source>
        <dbReference type="EMBL" id="SNS25565.1"/>
    </source>
</evidence>
<evidence type="ECO:0000256" key="9">
    <source>
        <dbReference type="HAMAP-Rule" id="MF_01464"/>
    </source>
</evidence>
<evidence type="ECO:0000256" key="4">
    <source>
        <dbReference type="ARBA" id="ARBA00022692"/>
    </source>
</evidence>
<dbReference type="InterPro" id="IPR022646">
    <property type="entry name" value="SecD/SecF_CS"/>
</dbReference>
<keyword evidence="8 9" id="KW-0472">Membrane</keyword>
<dbReference type="SUPFAM" id="SSF82866">
    <property type="entry name" value="Multidrug efflux transporter AcrB transmembrane domain"/>
    <property type="match status" value="1"/>
</dbReference>
<evidence type="ECO:0000256" key="3">
    <source>
        <dbReference type="ARBA" id="ARBA00022475"/>
    </source>
</evidence>
<dbReference type="Proteomes" id="UP000198324">
    <property type="component" value="Unassembled WGS sequence"/>
</dbReference>
<dbReference type="InterPro" id="IPR022813">
    <property type="entry name" value="SecD/SecF_arch_bac"/>
</dbReference>
<feature type="domain" description="Protein export membrane protein SecD/SecF C-terminal" evidence="10">
    <location>
        <begin position="191"/>
        <end position="342"/>
    </location>
</feature>
<accession>A0A239CZB2</accession>
<comment type="caution">
    <text evidence="9">Lacks conserved residue(s) required for the propagation of feature annotation.</text>
</comment>
<dbReference type="PRINTS" id="PR01755">
    <property type="entry name" value="SECFTRNLCASE"/>
</dbReference>
<evidence type="ECO:0000256" key="7">
    <source>
        <dbReference type="ARBA" id="ARBA00023010"/>
    </source>
</evidence>
<evidence type="ECO:0000256" key="5">
    <source>
        <dbReference type="ARBA" id="ARBA00022927"/>
    </source>
</evidence>
<proteinExistence type="inferred from homology"/>
<keyword evidence="5 9" id="KW-0653">Protein transport</keyword>
<feature type="transmembrane region" description="Helical" evidence="9">
    <location>
        <begin position="316"/>
        <end position="340"/>
    </location>
</feature>
<dbReference type="RefSeq" id="WP_089275545.1">
    <property type="nucleotide sequence ID" value="NZ_FZOC01000010.1"/>
</dbReference>
<feature type="transmembrane region" description="Helical" evidence="9">
    <location>
        <begin position="166"/>
        <end position="185"/>
    </location>
</feature>
<feature type="transmembrane region" description="Helical" evidence="9">
    <location>
        <begin position="20"/>
        <end position="38"/>
    </location>
</feature>
<dbReference type="HAMAP" id="MF_01464_B">
    <property type="entry name" value="SecF_B"/>
    <property type="match status" value="1"/>
</dbReference>
<dbReference type="Gene3D" id="1.20.1640.10">
    <property type="entry name" value="Multidrug efflux transporter AcrB transmembrane domain"/>
    <property type="match status" value="1"/>
</dbReference>
<comment type="function">
    <text evidence="9">Part of the Sec protein translocase complex. Interacts with the SecYEG preprotein conducting channel. SecDF uses the proton motive force (PMF) to complete protein translocation after the ATP-dependent function of SecA.</text>
</comment>
<dbReference type="GO" id="GO:0015450">
    <property type="term" value="F:protein-transporting ATPase activity"/>
    <property type="evidence" value="ECO:0007669"/>
    <property type="project" value="InterPro"/>
</dbReference>
<dbReference type="Pfam" id="PF02355">
    <property type="entry name" value="SecD_SecF_C"/>
    <property type="match status" value="2"/>
</dbReference>
<dbReference type="GO" id="GO:0065002">
    <property type="term" value="P:intracellular protein transmembrane transport"/>
    <property type="evidence" value="ECO:0007669"/>
    <property type="project" value="UniProtKB-UniRule"/>
</dbReference>
<feature type="transmembrane region" description="Helical" evidence="9">
    <location>
        <begin position="216"/>
        <end position="233"/>
    </location>
</feature>
<dbReference type="AlphaFoldDB" id="A0A239CZB2"/>
<dbReference type="InterPro" id="IPR005665">
    <property type="entry name" value="SecF_bac"/>
</dbReference>
<feature type="transmembrane region" description="Helical" evidence="9">
    <location>
        <begin position="192"/>
        <end position="210"/>
    </location>
</feature>
<gene>
    <name evidence="9" type="primary">secF</name>
    <name evidence="11" type="ORF">SAMN04488503_0043</name>
</gene>
<feature type="transmembrane region" description="Helical" evidence="9">
    <location>
        <begin position="240"/>
        <end position="261"/>
    </location>
</feature>
<dbReference type="GO" id="GO:0043952">
    <property type="term" value="P:protein transport by the Sec complex"/>
    <property type="evidence" value="ECO:0007669"/>
    <property type="project" value="UniProtKB-UniRule"/>
</dbReference>
<evidence type="ECO:0000259" key="10">
    <source>
        <dbReference type="Pfam" id="PF02355"/>
    </source>
</evidence>
<comment type="subcellular location">
    <subcellularLocation>
        <location evidence="1 9">Cell membrane</location>
        <topology evidence="1 9">Multi-pass membrane protein</topology>
    </subcellularLocation>
</comment>
<feature type="domain" description="Protein export membrane protein SecD/SecF C-terminal" evidence="10">
    <location>
        <begin position="123"/>
        <end position="173"/>
    </location>
</feature>
<keyword evidence="4 9" id="KW-0812">Transmembrane</keyword>
<feature type="transmembrane region" description="Helical" evidence="9">
    <location>
        <begin position="291"/>
        <end position="309"/>
    </location>
</feature>
<dbReference type="PANTHER" id="PTHR30081:SF8">
    <property type="entry name" value="PROTEIN TRANSLOCASE SUBUNIT SECF"/>
    <property type="match status" value="1"/>
</dbReference>
<evidence type="ECO:0000256" key="6">
    <source>
        <dbReference type="ARBA" id="ARBA00022989"/>
    </source>
</evidence>
<dbReference type="PANTHER" id="PTHR30081">
    <property type="entry name" value="PROTEIN-EXPORT MEMBRANE PROTEIN SEC"/>
    <property type="match status" value="1"/>
</dbReference>
<name>A0A239CZB2_9BACT</name>
<keyword evidence="7 9" id="KW-0811">Translocation</keyword>
<reference evidence="11 12" key="1">
    <citation type="submission" date="2017-06" db="EMBL/GenBank/DDBJ databases">
        <authorList>
            <person name="Kim H.J."/>
            <person name="Triplett B.A."/>
        </authorList>
    </citation>
    <scope>NUCLEOTIDE SEQUENCE [LARGE SCALE GENOMIC DNA]</scope>
    <source>
        <strain evidence="11 12">DSM 13116</strain>
    </source>
</reference>
<keyword evidence="2 9" id="KW-0813">Transport</keyword>
<dbReference type="InterPro" id="IPR048634">
    <property type="entry name" value="SecD_SecF_C"/>
</dbReference>
<organism evidence="11 12">
    <name type="scientific">Humidesulfovibrio mexicanus</name>
    <dbReference type="NCBI Taxonomy" id="147047"/>
    <lineage>
        <taxon>Bacteria</taxon>
        <taxon>Pseudomonadati</taxon>
        <taxon>Thermodesulfobacteriota</taxon>
        <taxon>Desulfovibrionia</taxon>
        <taxon>Desulfovibrionales</taxon>
        <taxon>Desulfovibrionaceae</taxon>
        <taxon>Humidesulfovibrio</taxon>
    </lineage>
</organism>
<comment type="similarity">
    <text evidence="9">Belongs to the SecD/SecF family. SecF subfamily.</text>
</comment>
<evidence type="ECO:0000313" key="12">
    <source>
        <dbReference type="Proteomes" id="UP000198324"/>
    </source>
</evidence>
<dbReference type="GO" id="GO:0005886">
    <property type="term" value="C:plasma membrane"/>
    <property type="evidence" value="ECO:0007669"/>
    <property type="project" value="UniProtKB-SubCell"/>
</dbReference>
<keyword evidence="6 9" id="KW-1133">Transmembrane helix</keyword>
<keyword evidence="12" id="KW-1185">Reference proteome</keyword>
<dbReference type="NCBIfam" id="TIGR00966">
    <property type="entry name" value="transloc_SecF"/>
    <property type="match status" value="1"/>
</dbReference>
<sequence>MSFHIIKPGTNINFIGLRYYAFALSALMIIVGMVSLGLKGGPRYGIDFAGGVVIQAQFDAPTKLDDLKKTLEGTGLPGLVVQQMGQEKDNDFLIRTSISEGGSESVQKVVTTAISTEMGGVVPNYKRIEMVGPKVGEDLRGKALEAMYFAILLIAIYISGRFEHRWMAAGIMAAGLFGGIWALQYFHAPQMWLVLGALIITLVLCFLLKLNYALGAIVALIHDVLVTVGLFSIMNKEFDLTIIAALLTLIGFSLNDTIVVFDRIRELRGQKTGEPLSVIINNSVNQTLSRTVLTSGLACVAVGSLYLFGGQVIHDFALAMLIGVIVGTYSSVYVAAPIIVSLTPPDEDAGAAPLKAKTKIRMDPNGVV</sequence>
<dbReference type="InterPro" id="IPR022645">
    <property type="entry name" value="SecD/SecF_bac"/>
</dbReference>
<dbReference type="GO" id="GO:0006605">
    <property type="term" value="P:protein targeting"/>
    <property type="evidence" value="ECO:0007669"/>
    <property type="project" value="UniProtKB-UniRule"/>
</dbReference>
<comment type="subunit">
    <text evidence="9">Forms a complex with SecD. Part of the essential Sec protein translocation apparatus which comprises SecA, SecYEG and auxiliary proteins SecDF. Other proteins may also be involved.</text>
</comment>
<evidence type="ECO:0000256" key="2">
    <source>
        <dbReference type="ARBA" id="ARBA00022448"/>
    </source>
</evidence>
<dbReference type="OrthoDB" id="9774769at2"/>
<evidence type="ECO:0000256" key="8">
    <source>
        <dbReference type="ARBA" id="ARBA00023136"/>
    </source>
</evidence>
<dbReference type="EMBL" id="FZOC01000010">
    <property type="protein sequence ID" value="SNS25565.1"/>
    <property type="molecule type" value="Genomic_DNA"/>
</dbReference>
<feature type="transmembrane region" description="Helical" evidence="9">
    <location>
        <begin position="143"/>
        <end position="160"/>
    </location>
</feature>
<protein>
    <recommendedName>
        <fullName evidence="9">Protein-export membrane protein SecF</fullName>
    </recommendedName>
</protein>